<evidence type="ECO:0000256" key="2">
    <source>
        <dbReference type="ARBA" id="ARBA00022722"/>
    </source>
</evidence>
<reference evidence="9" key="1">
    <citation type="submission" date="2016-10" db="EMBL/GenBank/DDBJ databases">
        <authorList>
            <person name="Varghese N."/>
            <person name="Submissions S."/>
        </authorList>
    </citation>
    <scope>NUCLEOTIDE SEQUENCE [LARGE SCALE GENOMIC DNA]</scope>
    <source>
        <strain evidence="9">DSM 24536</strain>
    </source>
</reference>
<keyword evidence="2" id="KW-0540">Nuclease</keyword>
<name>A0A1G9R8U4_9SPHI</name>
<comment type="cofactor">
    <cofactor evidence="1">
        <name>a divalent metal cation</name>
        <dbReference type="ChEBI" id="CHEBI:60240"/>
    </cofactor>
</comment>
<dbReference type="STRING" id="990371.SAMN05421813_107147"/>
<accession>A0A1G9R8U4</accession>
<feature type="domain" description="Endoribonuclease YicC-like C-terminal" evidence="7">
    <location>
        <begin position="173"/>
        <end position="290"/>
    </location>
</feature>
<dbReference type="RefSeq" id="WP_245704464.1">
    <property type="nucleotide sequence ID" value="NZ_FNHH01000007.1"/>
</dbReference>
<evidence type="ECO:0000313" key="8">
    <source>
        <dbReference type="EMBL" id="SDM19540.1"/>
    </source>
</evidence>
<dbReference type="Proteomes" id="UP000199226">
    <property type="component" value="Unassembled WGS sequence"/>
</dbReference>
<dbReference type="Pfam" id="PF08340">
    <property type="entry name" value="YicC-like_C"/>
    <property type="match status" value="1"/>
</dbReference>
<evidence type="ECO:0000256" key="3">
    <source>
        <dbReference type="ARBA" id="ARBA00022759"/>
    </source>
</evidence>
<dbReference type="NCBIfam" id="TIGR00255">
    <property type="entry name" value="YicC/YloC family endoribonuclease"/>
    <property type="match status" value="1"/>
</dbReference>
<dbReference type="GO" id="GO:0004521">
    <property type="term" value="F:RNA endonuclease activity"/>
    <property type="evidence" value="ECO:0007669"/>
    <property type="project" value="InterPro"/>
</dbReference>
<keyword evidence="3" id="KW-0255">Endonuclease</keyword>
<dbReference type="PANTHER" id="PTHR30636">
    <property type="entry name" value="UPF0701 PROTEIN YICC"/>
    <property type="match status" value="1"/>
</dbReference>
<comment type="similarity">
    <text evidence="5">Belongs to the YicC/YloC family.</text>
</comment>
<keyword evidence="9" id="KW-1185">Reference proteome</keyword>
<dbReference type="AlphaFoldDB" id="A0A1G9R8U4"/>
<dbReference type="EMBL" id="FNHH01000007">
    <property type="protein sequence ID" value="SDM19540.1"/>
    <property type="molecule type" value="Genomic_DNA"/>
</dbReference>
<dbReference type="InterPro" id="IPR013551">
    <property type="entry name" value="YicC-like_C"/>
</dbReference>
<feature type="domain" description="Endoribonuclease YicC-like N-terminal" evidence="6">
    <location>
        <begin position="2"/>
        <end position="155"/>
    </location>
</feature>
<dbReference type="PANTHER" id="PTHR30636:SF3">
    <property type="entry name" value="UPF0701 PROTEIN YICC"/>
    <property type="match status" value="1"/>
</dbReference>
<sequence length="291" mass="33464">MIKSMTGYGLATNDFAHAKYTVEIKSLNSKFLELSLKIPKTFSDKEFLLRNECTRQIERGKVNISINIEYAETTLKTSSINQSLLRHYYAQLKESADALGDTGSNLFQMALNFPEVVQYSVDEVSEDEWKIVYKTFEQALANFQNFRQDEGGVLKLDLILRITNIIEGMRLVSEQEPLRIPSIKDRLNQFLEDAVGKENIDHNRFEQELIYFIDKLDITEEKTRLKSHCDYFIAALQDKDANGKKLGFISQEIGREINTMGSKANDAKMQQIVVGMKEELEKIKEQLLNVL</sequence>
<keyword evidence="4" id="KW-0378">Hydrolase</keyword>
<dbReference type="Pfam" id="PF03755">
    <property type="entry name" value="YicC-like_N"/>
    <property type="match status" value="1"/>
</dbReference>
<protein>
    <submittedName>
        <fullName evidence="8">TIGR00255 family protein</fullName>
    </submittedName>
</protein>
<dbReference type="GO" id="GO:0016787">
    <property type="term" value="F:hydrolase activity"/>
    <property type="evidence" value="ECO:0007669"/>
    <property type="project" value="UniProtKB-KW"/>
</dbReference>
<evidence type="ECO:0000256" key="5">
    <source>
        <dbReference type="ARBA" id="ARBA00035648"/>
    </source>
</evidence>
<proteinExistence type="inferred from homology"/>
<evidence type="ECO:0000256" key="4">
    <source>
        <dbReference type="ARBA" id="ARBA00022801"/>
    </source>
</evidence>
<evidence type="ECO:0000259" key="6">
    <source>
        <dbReference type="Pfam" id="PF03755"/>
    </source>
</evidence>
<evidence type="ECO:0000256" key="1">
    <source>
        <dbReference type="ARBA" id="ARBA00001968"/>
    </source>
</evidence>
<evidence type="ECO:0000313" key="9">
    <source>
        <dbReference type="Proteomes" id="UP000199226"/>
    </source>
</evidence>
<gene>
    <name evidence="8" type="ORF">SAMN05421813_107147</name>
</gene>
<dbReference type="InterPro" id="IPR013527">
    <property type="entry name" value="YicC-like_N"/>
</dbReference>
<dbReference type="InterPro" id="IPR005229">
    <property type="entry name" value="YicC/YloC-like"/>
</dbReference>
<evidence type="ECO:0000259" key="7">
    <source>
        <dbReference type="Pfam" id="PF08340"/>
    </source>
</evidence>
<organism evidence="8 9">
    <name type="scientific">Daejeonella rubra</name>
    <dbReference type="NCBI Taxonomy" id="990371"/>
    <lineage>
        <taxon>Bacteria</taxon>
        <taxon>Pseudomonadati</taxon>
        <taxon>Bacteroidota</taxon>
        <taxon>Sphingobacteriia</taxon>
        <taxon>Sphingobacteriales</taxon>
        <taxon>Sphingobacteriaceae</taxon>
        <taxon>Daejeonella</taxon>
    </lineage>
</organism>